<dbReference type="SUPFAM" id="SSF53448">
    <property type="entry name" value="Nucleotide-diphospho-sugar transferases"/>
    <property type="match status" value="1"/>
</dbReference>
<keyword evidence="16" id="KW-1185">Reference proteome</keyword>
<feature type="compositionally biased region" description="Polar residues" evidence="14">
    <location>
        <begin position="336"/>
        <end position="347"/>
    </location>
</feature>
<feature type="compositionally biased region" description="Pro residues" evidence="14">
    <location>
        <begin position="350"/>
        <end position="360"/>
    </location>
</feature>
<keyword evidence="4" id="KW-0808">Transferase</keyword>
<feature type="compositionally biased region" description="Polar residues" evidence="14">
    <location>
        <begin position="431"/>
        <end position="447"/>
    </location>
</feature>
<name>A0A9P5K552_COLSI</name>
<dbReference type="GO" id="GO:0008466">
    <property type="term" value="F:glycogenin glucosyltransferase activity"/>
    <property type="evidence" value="ECO:0007669"/>
    <property type="project" value="UniProtKB-EC"/>
</dbReference>
<dbReference type="CDD" id="cd02537">
    <property type="entry name" value="GT8_Glycogenin"/>
    <property type="match status" value="1"/>
</dbReference>
<feature type="compositionally biased region" description="Gly residues" evidence="14">
    <location>
        <begin position="584"/>
        <end position="593"/>
    </location>
</feature>
<evidence type="ECO:0000256" key="1">
    <source>
        <dbReference type="ARBA" id="ARBA00001936"/>
    </source>
</evidence>
<keyword evidence="3" id="KW-0963">Cytoplasm</keyword>
<dbReference type="InterPro" id="IPR050587">
    <property type="entry name" value="GNT1/Glycosyltrans_8"/>
</dbReference>
<evidence type="ECO:0000313" key="16">
    <source>
        <dbReference type="Proteomes" id="UP000711996"/>
    </source>
</evidence>
<evidence type="ECO:0000256" key="14">
    <source>
        <dbReference type="SAM" id="MobiDB-lite"/>
    </source>
</evidence>
<gene>
    <name evidence="15" type="primary">gyg-1</name>
    <name evidence="15" type="ORF">CGCSCA2_v006248</name>
</gene>
<organism evidence="15 16">
    <name type="scientific">Colletotrichum siamense</name>
    <name type="common">Anthracnose fungus</name>
    <dbReference type="NCBI Taxonomy" id="690259"/>
    <lineage>
        <taxon>Eukaryota</taxon>
        <taxon>Fungi</taxon>
        <taxon>Dikarya</taxon>
        <taxon>Ascomycota</taxon>
        <taxon>Pezizomycotina</taxon>
        <taxon>Sordariomycetes</taxon>
        <taxon>Hypocreomycetidae</taxon>
        <taxon>Glomerellales</taxon>
        <taxon>Glomerellaceae</taxon>
        <taxon>Colletotrichum</taxon>
        <taxon>Colletotrichum gloeosporioides species complex</taxon>
    </lineage>
</organism>
<evidence type="ECO:0000256" key="3">
    <source>
        <dbReference type="ARBA" id="ARBA00022490"/>
    </source>
</evidence>
<evidence type="ECO:0000256" key="13">
    <source>
        <dbReference type="ARBA" id="ARBA00057883"/>
    </source>
</evidence>
<feature type="compositionally biased region" description="Pro residues" evidence="14">
    <location>
        <begin position="373"/>
        <end position="382"/>
    </location>
</feature>
<dbReference type="AlphaFoldDB" id="A0A9P5K552"/>
<feature type="region of interest" description="Disordered" evidence="14">
    <location>
        <begin position="285"/>
        <end position="457"/>
    </location>
</feature>
<dbReference type="Proteomes" id="UP000711996">
    <property type="component" value="Unassembled WGS sequence"/>
</dbReference>
<dbReference type="InterPro" id="IPR029044">
    <property type="entry name" value="Nucleotide-diphossugar_trans"/>
</dbReference>
<evidence type="ECO:0000256" key="11">
    <source>
        <dbReference type="ARBA" id="ARBA00050886"/>
    </source>
</evidence>
<dbReference type="GO" id="GO:0005737">
    <property type="term" value="C:cytoplasm"/>
    <property type="evidence" value="ECO:0007669"/>
    <property type="project" value="UniProtKB-SubCell"/>
</dbReference>
<keyword evidence="5" id="KW-0479">Metal-binding</keyword>
<comment type="caution">
    <text evidence="15">The sequence shown here is derived from an EMBL/GenBank/DDBJ whole genome shotgun (WGS) entry which is preliminary data.</text>
</comment>
<dbReference type="GO" id="GO:0005978">
    <property type="term" value="P:glycogen biosynthetic process"/>
    <property type="evidence" value="ECO:0007669"/>
    <property type="project" value="UniProtKB-KW"/>
</dbReference>
<feature type="compositionally biased region" description="Low complexity" evidence="14">
    <location>
        <begin position="401"/>
        <end position="413"/>
    </location>
</feature>
<evidence type="ECO:0000313" key="15">
    <source>
        <dbReference type="EMBL" id="KAF4859504.1"/>
    </source>
</evidence>
<evidence type="ECO:0000256" key="4">
    <source>
        <dbReference type="ARBA" id="ARBA00022679"/>
    </source>
</evidence>
<keyword evidence="8" id="KW-0464">Manganese</keyword>
<comment type="function">
    <text evidence="13">Self-glucosylating initiator of glycogen synthesis. It catalyzes the formation of a short alpha (1,4)-glucosyl chain covalently attached via a glucose 1-O-tyrosyl linkage to internal tyrosine residues and these chains act as primers for the elongation reaction catalyzed by glycogen synthase.</text>
</comment>
<evidence type="ECO:0000256" key="12">
    <source>
        <dbReference type="ARBA" id="ARBA00052293"/>
    </source>
</evidence>
<protein>
    <recommendedName>
        <fullName evidence="10">glycogenin glucosyltransferase</fullName>
        <ecNumber evidence="10">2.4.1.186</ecNumber>
    </recommendedName>
</protein>
<evidence type="ECO:0000256" key="2">
    <source>
        <dbReference type="ARBA" id="ARBA00004496"/>
    </source>
</evidence>
<accession>A0A9P5K552</accession>
<feature type="region of interest" description="Disordered" evidence="14">
    <location>
        <begin position="512"/>
        <end position="673"/>
    </location>
</feature>
<dbReference type="OrthoDB" id="2014201at2759"/>
<reference evidence="15" key="1">
    <citation type="submission" date="2019-06" db="EMBL/GenBank/DDBJ databases">
        <authorList>
            <person name="Gan P."/>
            <person name="Shirasu K."/>
        </authorList>
    </citation>
    <scope>NUCLEOTIDE SEQUENCE [LARGE SCALE GENOMIC DNA]</scope>
    <source>
        <strain evidence="15">CAD2</strain>
    </source>
</reference>
<keyword evidence="6" id="KW-0320">Glycogen biosynthesis</keyword>
<dbReference type="EMBL" id="QPMT01000016">
    <property type="protein sequence ID" value="KAF4859504.1"/>
    <property type="molecule type" value="Genomic_DNA"/>
</dbReference>
<dbReference type="GO" id="GO:0046872">
    <property type="term" value="F:metal ion binding"/>
    <property type="evidence" value="ECO:0007669"/>
    <property type="project" value="UniProtKB-KW"/>
</dbReference>
<comment type="catalytic activity">
    <reaction evidence="12">
        <text>L-tyrosyl-[glycogenin] + UDP-alpha-D-glucose = alpha-D-glucosyl-L-tyrosyl-[glycogenin] + UDP + H(+)</text>
        <dbReference type="Rhea" id="RHEA:23360"/>
        <dbReference type="Rhea" id="RHEA-COMP:14604"/>
        <dbReference type="Rhea" id="RHEA-COMP:14605"/>
        <dbReference type="ChEBI" id="CHEBI:15378"/>
        <dbReference type="ChEBI" id="CHEBI:46858"/>
        <dbReference type="ChEBI" id="CHEBI:58223"/>
        <dbReference type="ChEBI" id="CHEBI:58885"/>
        <dbReference type="ChEBI" id="CHEBI:140573"/>
        <dbReference type="EC" id="2.4.1.186"/>
    </reaction>
</comment>
<dbReference type="InterPro" id="IPR002495">
    <property type="entry name" value="Glyco_trans_8"/>
</dbReference>
<proteinExistence type="inferred from homology"/>
<dbReference type="PANTHER" id="PTHR11183">
    <property type="entry name" value="GLYCOGENIN SUBFAMILY MEMBER"/>
    <property type="match status" value="1"/>
</dbReference>
<evidence type="ECO:0000256" key="10">
    <source>
        <dbReference type="ARBA" id="ARBA00038934"/>
    </source>
</evidence>
<sequence>MAALRGGDQVYATLLLNDTYLPGALVLAHSLRDAGTSRQLAVLVTLDTVSAEVITELKAVYDHVIPVPRIRNDRPANLYLMNRPDLHSAFTKVNLWRQTQFSKIVYIDADVVAYRAPDELFDIAAPFSAAPDIGWPDLFNTGVMVLSPNMGDYYALMAMAERGISFDGADQGLLNMHFKNTYNRISFTYNVTPSAHYQYVPAYRHFQSSINMVHFIGPDKPWFKGRQPSQTDSPFEDMVGRWWAVYDRHYRATETKAAAPPQHDNVPEIVQYFTKGEFQPQVAHVASTEQVPAHQERGPSPPPAEPPREPSHPPVPAWDAQRQPPPADSRPEALNFPSQVYEMSQDTAPFVPPERYPSPPRNMWYEVPKEKPAPPTQKPRPIFPWEVNQPKPTRIFTGELASPSAEEPSSTPTGEKTESSAFQALAEPSLIGSSTTGQKSEPSTPATPTIRVATSDPWNAFTRTNAWDEVPEIERYVEGLQKHRRGRSQGSLGGTPVAKVAKEHGLKLTDFPSVVDRPSLPVTPAPIRRPKFWGGGGPGASEGDDEEELPAAHGVPPQSDWDPAVQLQKLAKQQSEALLKKLGGEGGPEGSSGGVVLSPQPVKGGVASSIVRNIGGETDHPTAARTPGTVSSSSAIPEPSYQGPGAAWEKGEDVPLRETPALPTEQERDVLDT</sequence>
<dbReference type="EC" id="2.4.1.186" evidence="10"/>
<dbReference type="FunFam" id="3.90.550.10:FF:000092">
    <property type="entry name" value="Glycogenin 2"/>
    <property type="match status" value="1"/>
</dbReference>
<comment type="cofactor">
    <cofactor evidence="1">
        <name>Mn(2+)</name>
        <dbReference type="ChEBI" id="CHEBI:29035"/>
    </cofactor>
</comment>
<evidence type="ECO:0000256" key="8">
    <source>
        <dbReference type="ARBA" id="ARBA00023211"/>
    </source>
</evidence>
<comment type="subcellular location">
    <subcellularLocation>
        <location evidence="2">Cytoplasm</location>
    </subcellularLocation>
</comment>
<comment type="similarity">
    <text evidence="9">Belongs to the glycosyltransferase 8 family. Glycogenin subfamily.</text>
</comment>
<dbReference type="Gene3D" id="3.90.550.10">
    <property type="entry name" value="Spore Coat Polysaccharide Biosynthesis Protein SpsA, Chain A"/>
    <property type="match status" value="1"/>
</dbReference>
<comment type="catalytic activity">
    <reaction evidence="11">
        <text>[1,4-alpha-D-glucosyl](n)-L-tyrosyl-[glycogenin] + UDP-alpha-D-glucose = [1,4-alpha-D-glucosyl](n+1)-L-tyrosyl-[glycogenin] + UDP + H(+)</text>
        <dbReference type="Rhea" id="RHEA:56560"/>
        <dbReference type="Rhea" id="RHEA-COMP:14606"/>
        <dbReference type="Rhea" id="RHEA-COMP:14607"/>
        <dbReference type="ChEBI" id="CHEBI:15378"/>
        <dbReference type="ChEBI" id="CHEBI:58223"/>
        <dbReference type="ChEBI" id="CHEBI:58885"/>
        <dbReference type="ChEBI" id="CHEBI:140574"/>
        <dbReference type="EC" id="2.4.1.186"/>
    </reaction>
</comment>
<evidence type="ECO:0000256" key="6">
    <source>
        <dbReference type="ARBA" id="ARBA00023056"/>
    </source>
</evidence>
<keyword evidence="7" id="KW-0325">Glycoprotein</keyword>
<evidence type="ECO:0000256" key="7">
    <source>
        <dbReference type="ARBA" id="ARBA00023180"/>
    </source>
</evidence>
<evidence type="ECO:0000256" key="5">
    <source>
        <dbReference type="ARBA" id="ARBA00022723"/>
    </source>
</evidence>
<dbReference type="Pfam" id="PF01501">
    <property type="entry name" value="Glyco_transf_8"/>
    <property type="match status" value="1"/>
</dbReference>
<evidence type="ECO:0000256" key="9">
    <source>
        <dbReference type="ARBA" id="ARBA00038162"/>
    </source>
</evidence>